<evidence type="ECO:0008006" key="5">
    <source>
        <dbReference type="Google" id="ProtNLM"/>
    </source>
</evidence>
<feature type="transmembrane region" description="Helical" evidence="2">
    <location>
        <begin position="168"/>
        <end position="189"/>
    </location>
</feature>
<dbReference type="EMBL" id="PNBA02000018">
    <property type="protein sequence ID" value="KAG6392597.1"/>
    <property type="molecule type" value="Genomic_DNA"/>
</dbReference>
<evidence type="ECO:0000313" key="3">
    <source>
        <dbReference type="EMBL" id="KAG6392597.1"/>
    </source>
</evidence>
<comment type="similarity">
    <text evidence="1">Belongs to the multi antimicrobial extrusion (MATE) (TC 2.A.66.1) family.</text>
</comment>
<accession>A0A8X8Z624</accession>
<protein>
    <recommendedName>
        <fullName evidence="5">Multidrug resistance protein, MATE family</fullName>
    </recommendedName>
</protein>
<reference evidence="3" key="2">
    <citation type="submission" date="2020-08" db="EMBL/GenBank/DDBJ databases">
        <title>Plant Genome Project.</title>
        <authorList>
            <person name="Zhang R.-G."/>
        </authorList>
    </citation>
    <scope>NUCLEOTIDE SEQUENCE</scope>
    <source>
        <strain evidence="3">Huo1</strain>
        <tissue evidence="3">Leaf</tissue>
    </source>
</reference>
<dbReference type="GO" id="GO:0042910">
    <property type="term" value="F:xenobiotic transmembrane transporter activity"/>
    <property type="evidence" value="ECO:0007669"/>
    <property type="project" value="InterPro"/>
</dbReference>
<dbReference type="GO" id="GO:0015297">
    <property type="term" value="F:antiporter activity"/>
    <property type="evidence" value="ECO:0007669"/>
    <property type="project" value="InterPro"/>
</dbReference>
<feature type="transmembrane region" description="Helical" evidence="2">
    <location>
        <begin position="276"/>
        <end position="300"/>
    </location>
</feature>
<dbReference type="PANTHER" id="PTHR11206">
    <property type="entry name" value="MULTIDRUG RESISTANCE PROTEIN"/>
    <property type="match status" value="1"/>
</dbReference>
<dbReference type="Pfam" id="PF01554">
    <property type="entry name" value="MatE"/>
    <property type="match status" value="1"/>
</dbReference>
<dbReference type="GO" id="GO:0016020">
    <property type="term" value="C:membrane"/>
    <property type="evidence" value="ECO:0007669"/>
    <property type="project" value="InterPro"/>
</dbReference>
<keyword evidence="2" id="KW-0472">Membrane</keyword>
<keyword evidence="2" id="KW-1133">Transmembrane helix</keyword>
<dbReference type="Proteomes" id="UP000298416">
    <property type="component" value="Unassembled WGS sequence"/>
</dbReference>
<keyword evidence="4" id="KW-1185">Reference proteome</keyword>
<proteinExistence type="inferred from homology"/>
<name>A0A8X8Z624_SALSN</name>
<feature type="transmembrane region" description="Helical" evidence="2">
    <location>
        <begin position="246"/>
        <end position="264"/>
    </location>
</feature>
<feature type="transmembrane region" description="Helical" evidence="2">
    <location>
        <begin position="320"/>
        <end position="342"/>
    </location>
</feature>
<gene>
    <name evidence="3" type="ORF">SASPL_146821</name>
</gene>
<evidence type="ECO:0000256" key="1">
    <source>
        <dbReference type="ARBA" id="ARBA00010199"/>
    </source>
</evidence>
<keyword evidence="2" id="KW-0812">Transmembrane</keyword>
<evidence type="ECO:0000256" key="2">
    <source>
        <dbReference type="SAM" id="Phobius"/>
    </source>
</evidence>
<evidence type="ECO:0000313" key="4">
    <source>
        <dbReference type="Proteomes" id="UP000298416"/>
    </source>
</evidence>
<comment type="caution">
    <text evidence="3">The sequence shown here is derived from an EMBL/GenBank/DDBJ whole genome shotgun (WGS) entry which is preliminary data.</text>
</comment>
<reference evidence="3" key="1">
    <citation type="submission" date="2018-01" db="EMBL/GenBank/DDBJ databases">
        <authorList>
            <person name="Mao J.F."/>
        </authorList>
    </citation>
    <scope>NUCLEOTIDE SEQUENCE</scope>
    <source>
        <strain evidence="3">Huo1</strain>
        <tissue evidence="3">Leaf</tissue>
    </source>
</reference>
<dbReference type="AlphaFoldDB" id="A0A8X8Z624"/>
<organism evidence="3">
    <name type="scientific">Salvia splendens</name>
    <name type="common">Scarlet sage</name>
    <dbReference type="NCBI Taxonomy" id="180675"/>
    <lineage>
        <taxon>Eukaryota</taxon>
        <taxon>Viridiplantae</taxon>
        <taxon>Streptophyta</taxon>
        <taxon>Embryophyta</taxon>
        <taxon>Tracheophyta</taxon>
        <taxon>Spermatophyta</taxon>
        <taxon>Magnoliopsida</taxon>
        <taxon>eudicotyledons</taxon>
        <taxon>Gunneridae</taxon>
        <taxon>Pentapetalae</taxon>
        <taxon>asterids</taxon>
        <taxon>lamiids</taxon>
        <taxon>Lamiales</taxon>
        <taxon>Lamiaceae</taxon>
        <taxon>Nepetoideae</taxon>
        <taxon>Mentheae</taxon>
        <taxon>Salviinae</taxon>
        <taxon>Salvia</taxon>
        <taxon>Salvia subgen. Calosphace</taxon>
        <taxon>core Calosphace</taxon>
    </lineage>
</organism>
<feature type="transmembrane region" description="Helical" evidence="2">
    <location>
        <begin position="216"/>
        <end position="240"/>
    </location>
</feature>
<sequence>MILDGCSFVHIDRPTPHSRLLLITLHTAMEEEEEAPLLHGGEGASPAREVFVDELKKVSYIAAPMVVVTISQVLPRVVSMMMVGHLGELALSGVAVATSLANVTGLSPLFGMASALETLCGQAFGAEHTDPIPANAKSDRSHGLELHCSAVFPCTCLLGFSVQGLGTAGAALAIGLCYWFNVILLLSYVNYSSTCKRTRAPFDKSVLSGMREFSRFAVPSAVMVCLEWWSCEILVLLSGLLPNPQLETSVLSLCLMIASLHYFIPYSVGAAARARASVYAAGFLSIAEAIVACTFLLSLSNIVGYAFSNEKEVVDYLRELVPFICLLLAMDCIQAVLSGLASTPLSGKRLWMAASGCLRESWSVLSGRTTCSGYSGFRVSLAGKGSMARAEHGIDSAINVVMLGDMFNQLEETATLQASMARQRIFEGTIAPDHEKVLA</sequence>
<dbReference type="InterPro" id="IPR002528">
    <property type="entry name" value="MATE_fam"/>
</dbReference>